<gene>
    <name evidence="1" type="ORF">METZ01_LOCUS169568</name>
</gene>
<accession>A0A382BSS7</accession>
<dbReference type="NCBIfam" id="TIGR03806">
    <property type="entry name" value="chp_HNE_0200"/>
    <property type="match status" value="1"/>
</dbReference>
<reference evidence="1" key="1">
    <citation type="submission" date="2018-05" db="EMBL/GenBank/DDBJ databases">
        <authorList>
            <person name="Lanie J.A."/>
            <person name="Ng W.-L."/>
            <person name="Kazmierczak K.M."/>
            <person name="Andrzejewski T.M."/>
            <person name="Davidsen T.M."/>
            <person name="Wayne K.J."/>
            <person name="Tettelin H."/>
            <person name="Glass J.I."/>
            <person name="Rusch D."/>
            <person name="Podicherti R."/>
            <person name="Tsui H.-C.T."/>
            <person name="Winkler M.E."/>
        </authorList>
    </citation>
    <scope>NUCLEOTIDE SEQUENCE</scope>
</reference>
<dbReference type="SUPFAM" id="SSF48695">
    <property type="entry name" value="Multiheme cytochromes"/>
    <property type="match status" value="1"/>
</dbReference>
<feature type="non-terminal residue" evidence="1">
    <location>
        <position position="1"/>
    </location>
</feature>
<dbReference type="EMBL" id="UINC01031139">
    <property type="protein sequence ID" value="SVB16714.1"/>
    <property type="molecule type" value="Genomic_DNA"/>
</dbReference>
<organism evidence="1">
    <name type="scientific">marine metagenome</name>
    <dbReference type="NCBI Taxonomy" id="408172"/>
    <lineage>
        <taxon>unclassified sequences</taxon>
        <taxon>metagenomes</taxon>
        <taxon>ecological metagenomes</taxon>
    </lineage>
</organism>
<name>A0A382BSS7_9ZZZZ</name>
<sequence>QITVPGVLPYELITSLFSDYADKHRFVYVPEGMIAAYQKNSVFSFPIGSVLIKTFSYEPVNNQTSGRHLIETRLLIRKDTGWDALTYVWDEEGQEASLALAGKTVRANYISKEGSQLDIRYRVPNKNQCKECHLENESIVPIGPKPRNLNRDYNYFEGTMNQLEKWMEVKFLESYPEKINSVVDFMDTSKPINERARAYLDINCGHCHSPEGSASNSGLYLHLLENREKQLGVFKGPVATGRGSGGLDYSIVPGHPDESILLYRMISDAPDIMMPESGRSVMHKEAVDLIYQWIEGME</sequence>
<dbReference type="InterPro" id="IPR022269">
    <property type="entry name" value="SO_2930-like_C"/>
</dbReference>
<protein>
    <submittedName>
        <fullName evidence="1">Uncharacterized protein</fullName>
    </submittedName>
</protein>
<dbReference type="AlphaFoldDB" id="A0A382BSS7"/>
<proteinExistence type="predicted"/>
<dbReference type="InterPro" id="IPR036280">
    <property type="entry name" value="Multihaem_cyt_sf"/>
</dbReference>
<evidence type="ECO:0000313" key="1">
    <source>
        <dbReference type="EMBL" id="SVB16714.1"/>
    </source>
</evidence>